<protein>
    <submittedName>
        <fullName evidence="1">1609_t:CDS:1</fullName>
    </submittedName>
</protein>
<proteinExistence type="predicted"/>
<dbReference type="Proteomes" id="UP000789702">
    <property type="component" value="Unassembled WGS sequence"/>
</dbReference>
<evidence type="ECO:0000313" key="2">
    <source>
        <dbReference type="Proteomes" id="UP000789702"/>
    </source>
</evidence>
<name>A0ACA9MHW6_9GLOM</name>
<keyword evidence="2" id="KW-1185">Reference proteome</keyword>
<evidence type="ECO:0000313" key="1">
    <source>
        <dbReference type="EMBL" id="CAG8592600.1"/>
    </source>
</evidence>
<sequence>MNPEIWSVEEVCDWLRQENFERLREIFKENNVDGKSLMKIDIEKLRRFDVPSKDHYVFLNTRELLRSKAIQGDNPHPPIARLILPPDPSTLLPFGSQKELVDPEDGTDISISNDEMFESDEKSGDEVSSMDLDDDEGLNDEGGLDEDYDSNLSEDLVDRVDSFIHLDEEPLSRFRAAPYGAEQFTDDDYKRAEEMKADYGYLRHWMNMEDDELLPVYGESDEENNYISSDLEEEVMEEEDDIKQKGEQSLFIMRNVDDKEPEVVTSDNLVEPQVDHADQMILDYICSFRKIWEDGE</sequence>
<organism evidence="1 2">
    <name type="scientific">Dentiscutata heterogama</name>
    <dbReference type="NCBI Taxonomy" id="1316150"/>
    <lineage>
        <taxon>Eukaryota</taxon>
        <taxon>Fungi</taxon>
        <taxon>Fungi incertae sedis</taxon>
        <taxon>Mucoromycota</taxon>
        <taxon>Glomeromycotina</taxon>
        <taxon>Glomeromycetes</taxon>
        <taxon>Diversisporales</taxon>
        <taxon>Gigasporaceae</taxon>
        <taxon>Dentiscutata</taxon>
    </lineage>
</organism>
<reference evidence="1" key="1">
    <citation type="submission" date="2021-06" db="EMBL/GenBank/DDBJ databases">
        <authorList>
            <person name="Kallberg Y."/>
            <person name="Tangrot J."/>
            <person name="Rosling A."/>
        </authorList>
    </citation>
    <scope>NUCLEOTIDE SEQUENCE</scope>
    <source>
        <strain evidence="1">IL203A</strain>
    </source>
</reference>
<dbReference type="EMBL" id="CAJVPU010009233">
    <property type="protein sequence ID" value="CAG8592600.1"/>
    <property type="molecule type" value="Genomic_DNA"/>
</dbReference>
<comment type="caution">
    <text evidence="1">The sequence shown here is derived from an EMBL/GenBank/DDBJ whole genome shotgun (WGS) entry which is preliminary data.</text>
</comment>
<accession>A0ACA9MHW6</accession>
<gene>
    <name evidence="1" type="ORF">DHETER_LOCUS6921</name>
</gene>